<evidence type="ECO:0000313" key="3">
    <source>
        <dbReference type="Proteomes" id="UP001066276"/>
    </source>
</evidence>
<feature type="region of interest" description="Disordered" evidence="1">
    <location>
        <begin position="112"/>
        <end position="133"/>
    </location>
</feature>
<evidence type="ECO:0000313" key="2">
    <source>
        <dbReference type="EMBL" id="KAJ1183888.1"/>
    </source>
</evidence>
<dbReference type="EMBL" id="JANPWB010000005">
    <property type="protein sequence ID" value="KAJ1183888.1"/>
    <property type="molecule type" value="Genomic_DNA"/>
</dbReference>
<accession>A0AAV7U4Q4</accession>
<sequence>MGQATHQWLPETCPHRWDRPRIGGYRRLVLTDGTGHASVVTGDLSSQMGQATHQWWYRRLVLTAGTGHASVVVPETCPHGMCGTGHASVVAPETCPHSSDRPLHVWDSPRISGGTGDLSSQQVWDRPRISNGI</sequence>
<evidence type="ECO:0000256" key="1">
    <source>
        <dbReference type="SAM" id="MobiDB-lite"/>
    </source>
</evidence>
<name>A0AAV7U4Q4_PLEWA</name>
<keyword evidence="3" id="KW-1185">Reference proteome</keyword>
<comment type="caution">
    <text evidence="2">The sequence shown here is derived from an EMBL/GenBank/DDBJ whole genome shotgun (WGS) entry which is preliminary data.</text>
</comment>
<dbReference type="AlphaFoldDB" id="A0AAV7U4Q4"/>
<organism evidence="2 3">
    <name type="scientific">Pleurodeles waltl</name>
    <name type="common">Iberian ribbed newt</name>
    <dbReference type="NCBI Taxonomy" id="8319"/>
    <lineage>
        <taxon>Eukaryota</taxon>
        <taxon>Metazoa</taxon>
        <taxon>Chordata</taxon>
        <taxon>Craniata</taxon>
        <taxon>Vertebrata</taxon>
        <taxon>Euteleostomi</taxon>
        <taxon>Amphibia</taxon>
        <taxon>Batrachia</taxon>
        <taxon>Caudata</taxon>
        <taxon>Salamandroidea</taxon>
        <taxon>Salamandridae</taxon>
        <taxon>Pleurodelinae</taxon>
        <taxon>Pleurodeles</taxon>
    </lineage>
</organism>
<reference evidence="2" key="1">
    <citation type="journal article" date="2022" name="bioRxiv">
        <title>Sequencing and chromosome-scale assembly of the giantPleurodeles waltlgenome.</title>
        <authorList>
            <person name="Brown T."/>
            <person name="Elewa A."/>
            <person name="Iarovenko S."/>
            <person name="Subramanian E."/>
            <person name="Araus A.J."/>
            <person name="Petzold A."/>
            <person name="Susuki M."/>
            <person name="Suzuki K.-i.T."/>
            <person name="Hayashi T."/>
            <person name="Toyoda A."/>
            <person name="Oliveira C."/>
            <person name="Osipova E."/>
            <person name="Leigh N.D."/>
            <person name="Simon A."/>
            <person name="Yun M.H."/>
        </authorList>
    </citation>
    <scope>NUCLEOTIDE SEQUENCE</scope>
    <source>
        <strain evidence="2">20211129_DDA</strain>
        <tissue evidence="2">Liver</tissue>
    </source>
</reference>
<protein>
    <submittedName>
        <fullName evidence="2">Uncharacterized protein</fullName>
    </submittedName>
</protein>
<dbReference type="Proteomes" id="UP001066276">
    <property type="component" value="Chromosome 3_1"/>
</dbReference>
<proteinExistence type="predicted"/>
<gene>
    <name evidence="2" type="ORF">NDU88_000698</name>
</gene>